<keyword evidence="4" id="KW-0732">Signal</keyword>
<dbReference type="Gene3D" id="3.40.50.740">
    <property type="match status" value="2"/>
</dbReference>
<dbReference type="Gene3D" id="2.40.40.20">
    <property type="match status" value="1"/>
</dbReference>
<keyword evidence="2" id="KW-0500">Molybdenum</keyword>
<dbReference type="GO" id="GO:0046872">
    <property type="term" value="F:metal ion binding"/>
    <property type="evidence" value="ECO:0007669"/>
    <property type="project" value="UniProtKB-KW"/>
</dbReference>
<proteinExistence type="predicted"/>
<evidence type="ECO:0000256" key="5">
    <source>
        <dbReference type="ARBA" id="ARBA00023002"/>
    </source>
</evidence>
<evidence type="ECO:0000256" key="6">
    <source>
        <dbReference type="ARBA" id="ARBA00023004"/>
    </source>
</evidence>
<dbReference type="Gene3D" id="3.30.2070.10">
    <property type="entry name" value="Formate dehydrogenase/DMSO reductase"/>
    <property type="match status" value="1"/>
</dbReference>
<dbReference type="GO" id="GO:0016491">
    <property type="term" value="F:oxidoreductase activity"/>
    <property type="evidence" value="ECO:0007669"/>
    <property type="project" value="UniProtKB-KW"/>
</dbReference>
<dbReference type="SMART" id="SM00926">
    <property type="entry name" value="Molybdop_Fe4S4"/>
    <property type="match status" value="1"/>
</dbReference>
<protein>
    <submittedName>
        <fullName evidence="9">Polysulfide reductase chain A</fullName>
    </submittedName>
</protein>
<dbReference type="GO" id="GO:0051539">
    <property type="term" value="F:4 iron, 4 sulfur cluster binding"/>
    <property type="evidence" value="ECO:0007669"/>
    <property type="project" value="UniProtKB-KW"/>
</dbReference>
<dbReference type="Gene3D" id="3.40.228.10">
    <property type="entry name" value="Dimethylsulfoxide Reductase, domain 2"/>
    <property type="match status" value="2"/>
</dbReference>
<evidence type="ECO:0000259" key="8">
    <source>
        <dbReference type="SMART" id="SM00926"/>
    </source>
</evidence>
<dbReference type="InterPro" id="IPR006963">
    <property type="entry name" value="Mopterin_OxRdtase_4Fe-4S_dom"/>
</dbReference>
<evidence type="ECO:0000313" key="9">
    <source>
        <dbReference type="EMBL" id="PJE78764.1"/>
    </source>
</evidence>
<evidence type="ECO:0000256" key="3">
    <source>
        <dbReference type="ARBA" id="ARBA00022723"/>
    </source>
</evidence>
<dbReference type="EMBL" id="NSIT01000131">
    <property type="protein sequence ID" value="PJE78764.1"/>
    <property type="molecule type" value="Genomic_DNA"/>
</dbReference>
<gene>
    <name evidence="9" type="primary">psrA</name>
    <name evidence="9" type="ORF">CI610_02287</name>
</gene>
<sequence>MCDCRRLSRRNFLKGSAGIIALSELSGLSAEASAQSLVATPALYGEKKKVPVLCYMCAQRCPAYAIVQQGQVVAMDKNPVNQYAGICAKGRAAPAALYSQHRIKTPLIREGERGEGKFRPASWPEALDLVAHQMQRLRKEHKTERLFYLYRYTSAAGYDKGFFHLFGTPNIVDYADTCWLGTAYAQKSVFGQGGAGAFTSDWEHADYGLIIGKNLGGSVIGYGWSGLFGKGQRHGLPLTIVDPRRPPEMGQVTAQWLPIRPGTDYAFVLGVMHYLIKNRWYNDAYLKQYTNIDALINIDTLQPIHLTHPSDDYRVYDTLKKSVVGSKQATKPAYEGTFTVNGEVCKPAWQLLRAQLLDNKPSDMSVVCGISEKDMESVASRLYKAMPRCFVEVGYRFARHSSDMKAQWAINHLNVLLGNLGQEGGILANKNASLGSVPVDFPIPDKPPFTEWYRQSDPDSWGVENTSHRALIAEAFKTGKPYQPEMLFLWGNNLLGGAAGGEDISAMLKEVPSVVGVSPFWNDSLMFADVILPDCTFLERDEPFSADYKTRVPVIGVHQKAMEPLYDSKSGYWIVTELAKRVFDAPTYHHYFSELENDGLMPYWKKQLEGVGNITAEEQKTLPNTVSDLQLAGGWSSTHPVDSFVPHTPSGKIELYSVMLAQKWLMLRQAHPDYPDMDYASPLHIPVFPRWLEQKAKLGDDEFIPVTGFSPLGSFTGAQSRDNDVLEFLQKATHYTSVFMNAERAGRLQLKTGDTIDIWYEKVPDSVQRAKVFVNETTHPDVLFCYYCAGNGRFGPKQFENNTVSQGMNPNQFGFTRFAPGIKSHTPQDIILKIKRVIS</sequence>
<accession>A0A2H9T6D3</accession>
<dbReference type="SUPFAM" id="SSF50692">
    <property type="entry name" value="ADC-like"/>
    <property type="match status" value="1"/>
</dbReference>
<dbReference type="PROSITE" id="PS51318">
    <property type="entry name" value="TAT"/>
    <property type="match status" value="1"/>
</dbReference>
<dbReference type="Gene3D" id="2.20.25.90">
    <property type="entry name" value="ADC-like domains"/>
    <property type="match status" value="1"/>
</dbReference>
<evidence type="ECO:0000256" key="4">
    <source>
        <dbReference type="ARBA" id="ARBA00022729"/>
    </source>
</evidence>
<feature type="domain" description="4Fe-4S Mo/W bis-MGD-type" evidence="8">
    <location>
        <begin position="47"/>
        <end position="99"/>
    </location>
</feature>
<comment type="caution">
    <text evidence="9">The sequence shown here is derived from an EMBL/GenBank/DDBJ whole genome shotgun (WGS) entry which is preliminary data.</text>
</comment>
<reference evidence="9" key="1">
    <citation type="journal article" date="2017" name="Appl. Environ. Microbiol.">
        <title>Molecular characterization of an Endozoicomonas-like organism causing infection in king scallop Pecten maximus L.</title>
        <authorList>
            <person name="Cano I."/>
            <person name="van Aerle R."/>
            <person name="Ross S."/>
            <person name="Verner-Jeffreys D.W."/>
            <person name="Paley R.K."/>
            <person name="Rimmer G."/>
            <person name="Ryder D."/>
            <person name="Hooper P."/>
            <person name="Stone D."/>
            <person name="Feist S.W."/>
        </authorList>
    </citation>
    <scope>NUCLEOTIDE SEQUENCE</scope>
</reference>
<keyword evidence="6" id="KW-0408">Iron</keyword>
<dbReference type="PANTHER" id="PTHR43742">
    <property type="entry name" value="TRIMETHYLAMINE-N-OXIDE REDUCTASE"/>
    <property type="match status" value="1"/>
</dbReference>
<dbReference type="InterPro" id="IPR006311">
    <property type="entry name" value="TAT_signal"/>
</dbReference>
<evidence type="ECO:0000256" key="7">
    <source>
        <dbReference type="ARBA" id="ARBA00023014"/>
    </source>
</evidence>
<dbReference type="AlphaFoldDB" id="A0A2H9T6D3"/>
<keyword evidence="7" id="KW-0411">Iron-sulfur</keyword>
<dbReference type="InterPro" id="IPR006656">
    <property type="entry name" value="Mopterin_OxRdtase"/>
</dbReference>
<evidence type="ECO:0000256" key="1">
    <source>
        <dbReference type="ARBA" id="ARBA00022485"/>
    </source>
</evidence>
<dbReference type="InterPro" id="IPR009010">
    <property type="entry name" value="Asp_de-COase-like_dom_sf"/>
</dbReference>
<keyword evidence="3" id="KW-0479">Metal-binding</keyword>
<keyword evidence="1" id="KW-0004">4Fe-4S</keyword>
<dbReference type="InterPro" id="IPR050612">
    <property type="entry name" value="Prok_Mopterin_Oxidored"/>
</dbReference>
<dbReference type="CDD" id="cd02775">
    <property type="entry name" value="MopB_CT"/>
    <property type="match status" value="1"/>
</dbReference>
<organism evidence="9">
    <name type="scientific">invertebrate metagenome</name>
    <dbReference type="NCBI Taxonomy" id="1711999"/>
    <lineage>
        <taxon>unclassified sequences</taxon>
        <taxon>metagenomes</taxon>
        <taxon>organismal metagenomes</taxon>
    </lineage>
</organism>
<dbReference type="PANTHER" id="PTHR43742:SF9">
    <property type="entry name" value="TETRATHIONATE REDUCTASE SUBUNIT A"/>
    <property type="match status" value="1"/>
</dbReference>
<name>A0A2H9T6D3_9ZZZZ</name>
<keyword evidence="5" id="KW-0560">Oxidoreductase</keyword>
<dbReference type="Pfam" id="PF00384">
    <property type="entry name" value="Molybdopterin"/>
    <property type="match status" value="1"/>
</dbReference>
<dbReference type="SUPFAM" id="SSF53706">
    <property type="entry name" value="Formate dehydrogenase/DMSO reductase, domains 1-3"/>
    <property type="match status" value="1"/>
</dbReference>
<evidence type="ECO:0000256" key="2">
    <source>
        <dbReference type="ARBA" id="ARBA00022505"/>
    </source>
</evidence>